<dbReference type="AlphaFoldDB" id="A0A7R9FNT1"/>
<proteinExistence type="predicted"/>
<gene>
    <name evidence="2" type="ORF">TTEB3V08_LOCUS3854</name>
</gene>
<protein>
    <submittedName>
        <fullName evidence="2">Uncharacterized protein</fullName>
    </submittedName>
</protein>
<name>A0A7R9FNT1_9NEOP</name>
<feature type="region of interest" description="Disordered" evidence="1">
    <location>
        <begin position="56"/>
        <end position="98"/>
    </location>
</feature>
<reference evidence="2" key="1">
    <citation type="submission" date="2020-11" db="EMBL/GenBank/DDBJ databases">
        <authorList>
            <person name="Tran Van P."/>
        </authorList>
    </citation>
    <scope>NUCLEOTIDE SEQUENCE</scope>
</reference>
<accession>A0A7R9FNT1</accession>
<organism evidence="2">
    <name type="scientific">Timema tahoe</name>
    <dbReference type="NCBI Taxonomy" id="61484"/>
    <lineage>
        <taxon>Eukaryota</taxon>
        <taxon>Metazoa</taxon>
        <taxon>Ecdysozoa</taxon>
        <taxon>Arthropoda</taxon>
        <taxon>Hexapoda</taxon>
        <taxon>Insecta</taxon>
        <taxon>Pterygota</taxon>
        <taxon>Neoptera</taxon>
        <taxon>Polyneoptera</taxon>
        <taxon>Phasmatodea</taxon>
        <taxon>Timematodea</taxon>
        <taxon>Timematoidea</taxon>
        <taxon>Timematidae</taxon>
        <taxon>Timema</taxon>
    </lineage>
</organism>
<evidence type="ECO:0000313" key="2">
    <source>
        <dbReference type="EMBL" id="CAD7455804.1"/>
    </source>
</evidence>
<dbReference type="EMBL" id="OE001033">
    <property type="protein sequence ID" value="CAD7455804.1"/>
    <property type="molecule type" value="Genomic_DNA"/>
</dbReference>
<feature type="region of interest" description="Disordered" evidence="1">
    <location>
        <begin position="1"/>
        <end position="27"/>
    </location>
</feature>
<sequence length="98" mass="10241">MQGFGLADVYEISRADSGPDPPSPFSRGVQCISLSEAVVQRGVRDSACARVCSQTLPRSATPGGQLQGVTRSYTSQPIKTSSPTPNNDAASTPNSDQQ</sequence>
<evidence type="ECO:0000256" key="1">
    <source>
        <dbReference type="SAM" id="MobiDB-lite"/>
    </source>
</evidence>